<keyword evidence="5 9" id="KW-0812">Transmembrane</keyword>
<dbReference type="RefSeq" id="WP_025385952.1">
    <property type="nucleotide sequence ID" value="NZ_LCUA01000005.1"/>
</dbReference>
<dbReference type="EMBL" id="LNYP01000008">
    <property type="protein sequence ID" value="KTD43498.1"/>
    <property type="molecule type" value="Genomic_DNA"/>
</dbReference>
<evidence type="ECO:0000256" key="3">
    <source>
        <dbReference type="ARBA" id="ARBA00022475"/>
    </source>
</evidence>
<dbReference type="AlphaFoldDB" id="A0A0W0XFY9"/>
<dbReference type="Pfam" id="PF11356">
    <property type="entry name" value="T2SSC"/>
    <property type="match status" value="1"/>
</dbReference>
<protein>
    <submittedName>
        <fullName evidence="11">General secretion pathway protein C</fullName>
    </submittedName>
</protein>
<evidence type="ECO:0000256" key="9">
    <source>
        <dbReference type="SAM" id="Phobius"/>
    </source>
</evidence>
<evidence type="ECO:0000259" key="10">
    <source>
        <dbReference type="Pfam" id="PF11356"/>
    </source>
</evidence>
<name>A0A0W0XFY9_9GAMM</name>
<evidence type="ECO:0000256" key="2">
    <source>
        <dbReference type="ARBA" id="ARBA00022448"/>
    </source>
</evidence>
<dbReference type="Proteomes" id="UP000054858">
    <property type="component" value="Unassembled WGS sequence"/>
</dbReference>
<evidence type="ECO:0000256" key="8">
    <source>
        <dbReference type="ARBA" id="ARBA00023136"/>
    </source>
</evidence>
<dbReference type="GO" id="GO:0015031">
    <property type="term" value="P:protein transport"/>
    <property type="evidence" value="ECO:0007669"/>
    <property type="project" value="UniProtKB-KW"/>
</dbReference>
<dbReference type="GO" id="GO:0005886">
    <property type="term" value="C:plasma membrane"/>
    <property type="evidence" value="ECO:0007669"/>
    <property type="project" value="UniProtKB-SubCell"/>
</dbReference>
<gene>
    <name evidence="11" type="ORF">Loak_0673</name>
</gene>
<dbReference type="Gene3D" id="2.30.30.830">
    <property type="match status" value="1"/>
</dbReference>
<evidence type="ECO:0000313" key="12">
    <source>
        <dbReference type="Proteomes" id="UP000054858"/>
    </source>
</evidence>
<feature type="transmembrane region" description="Helical" evidence="9">
    <location>
        <begin position="13"/>
        <end position="39"/>
    </location>
</feature>
<keyword evidence="8 9" id="KW-0472">Membrane</keyword>
<dbReference type="InterPro" id="IPR024961">
    <property type="entry name" value="T2SS_GspC_N"/>
</dbReference>
<evidence type="ECO:0000256" key="5">
    <source>
        <dbReference type="ARBA" id="ARBA00022692"/>
    </source>
</evidence>
<proteinExistence type="predicted"/>
<organism evidence="11 12">
    <name type="scientific">Legionella oakridgensis</name>
    <dbReference type="NCBI Taxonomy" id="29423"/>
    <lineage>
        <taxon>Bacteria</taxon>
        <taxon>Pseudomonadati</taxon>
        <taxon>Pseudomonadota</taxon>
        <taxon>Gammaproteobacteria</taxon>
        <taxon>Legionellales</taxon>
        <taxon>Legionellaceae</taxon>
        <taxon>Legionella</taxon>
    </lineage>
</organism>
<keyword evidence="3" id="KW-1003">Cell membrane</keyword>
<evidence type="ECO:0000313" key="11">
    <source>
        <dbReference type="EMBL" id="KTD43498.1"/>
    </source>
</evidence>
<keyword evidence="7 9" id="KW-1133">Transmembrane helix</keyword>
<comment type="caution">
    <text evidence="11">The sequence shown here is derived from an EMBL/GenBank/DDBJ whole genome shotgun (WGS) entry which is preliminary data.</text>
</comment>
<evidence type="ECO:0000256" key="4">
    <source>
        <dbReference type="ARBA" id="ARBA00022519"/>
    </source>
</evidence>
<keyword evidence="4" id="KW-0997">Cell inner membrane</keyword>
<dbReference type="PATRIC" id="fig|29423.5.peg.701"/>
<evidence type="ECO:0000256" key="7">
    <source>
        <dbReference type="ARBA" id="ARBA00022989"/>
    </source>
</evidence>
<sequence>MFSELKALLVKPIVPQLIAVGFIILIVWQIGVGMISVIFRDKSMSSTMTPPLINGVTVNQDSTISSITTPFFGEYVPASLNDATIKQSMLNLNVVGIIFAEREQDSKVIISTASGNEEAYQVGDSLPGGVVIKRITPQGVLVSRHGVIESLSLPKNELIFEPPAKPLMKE</sequence>
<reference evidence="11 12" key="1">
    <citation type="submission" date="2015-11" db="EMBL/GenBank/DDBJ databases">
        <title>Genomic analysis of 38 Legionella species identifies large and diverse effector repertoires.</title>
        <authorList>
            <person name="Burstein D."/>
            <person name="Amaro F."/>
            <person name="Zusman T."/>
            <person name="Lifshitz Z."/>
            <person name="Cohen O."/>
            <person name="Gilbert J.A."/>
            <person name="Pupko T."/>
            <person name="Shuman H.A."/>
            <person name="Segal G."/>
        </authorList>
    </citation>
    <scope>NUCLEOTIDE SEQUENCE [LARGE SCALE GENOMIC DNA]</scope>
    <source>
        <strain evidence="11 12">Oak Ridge-10</strain>
    </source>
</reference>
<comment type="subcellular location">
    <subcellularLocation>
        <location evidence="1">Cell inner membrane</location>
    </subcellularLocation>
</comment>
<keyword evidence="2" id="KW-0813">Transport</keyword>
<evidence type="ECO:0000256" key="6">
    <source>
        <dbReference type="ARBA" id="ARBA00022927"/>
    </source>
</evidence>
<keyword evidence="6" id="KW-0653">Protein transport</keyword>
<evidence type="ECO:0000256" key="1">
    <source>
        <dbReference type="ARBA" id="ARBA00004533"/>
    </source>
</evidence>
<accession>A0A0W0XFY9</accession>
<feature type="domain" description="Type II secretion system protein GspC N-terminal" evidence="10">
    <location>
        <begin position="35"/>
        <end position="153"/>
    </location>
</feature>